<name>A0ACC4BBM0_POPAL</name>
<proteinExistence type="predicted"/>
<keyword evidence="2" id="KW-1185">Reference proteome</keyword>
<gene>
    <name evidence="1" type="ORF">D5086_021246</name>
</gene>
<comment type="caution">
    <text evidence="1">The sequence shown here is derived from an EMBL/GenBank/DDBJ whole genome shotgun (WGS) entry which is preliminary data.</text>
</comment>
<reference evidence="1 2" key="1">
    <citation type="journal article" date="2024" name="Plant Biotechnol. J.">
        <title>Genome and CRISPR/Cas9 system of a widespread forest tree (Populus alba) in the world.</title>
        <authorList>
            <person name="Liu Y.J."/>
            <person name="Jiang P.F."/>
            <person name="Han X.M."/>
            <person name="Li X.Y."/>
            <person name="Wang H.M."/>
            <person name="Wang Y.J."/>
            <person name="Wang X.X."/>
            <person name="Zeng Q.Y."/>
        </authorList>
    </citation>
    <scope>NUCLEOTIDE SEQUENCE [LARGE SCALE GENOMIC DNA]</scope>
    <source>
        <strain evidence="2">cv. PAL-ZL1</strain>
    </source>
</reference>
<accession>A0ACC4BBM0</accession>
<protein>
    <submittedName>
        <fullName evidence="1">Uncharacterized protein</fullName>
    </submittedName>
</protein>
<dbReference type="Proteomes" id="UP000309997">
    <property type="component" value="Unassembled WGS sequence"/>
</dbReference>
<sequence length="311" mass="34737">MITHSPQMQRFDSFDYDMNINREHFPFMTSALRFPWTQSMELLIFIIFSTFLLLSSPCHADSNSDLGSQCTEVENATNSSEYQANLSELLNSLVANAPIQNGFYTTTAGKGANKIYGRTQCRGDISATDCAACIKNVTVVQGCANSKDATLWFKWCFLRYSDRSFFGELDQSGMVATYNDTNFEDAKVVSEGLNFTKALASTTPNQPSMFYTAVLDVGQSGKRYGMAQCTRDLSKSDCGKCLDFQLATFLNIVGNKRNWDIHGSICSMWYYDYQFYFNYSTPAAKGGSTRSSPHRVAIGVAFPVLVFLFVL</sequence>
<evidence type="ECO:0000313" key="2">
    <source>
        <dbReference type="Proteomes" id="UP000309997"/>
    </source>
</evidence>
<organism evidence="1 2">
    <name type="scientific">Populus alba</name>
    <name type="common">White poplar</name>
    <dbReference type="NCBI Taxonomy" id="43335"/>
    <lineage>
        <taxon>Eukaryota</taxon>
        <taxon>Viridiplantae</taxon>
        <taxon>Streptophyta</taxon>
        <taxon>Embryophyta</taxon>
        <taxon>Tracheophyta</taxon>
        <taxon>Spermatophyta</taxon>
        <taxon>Magnoliopsida</taxon>
        <taxon>eudicotyledons</taxon>
        <taxon>Gunneridae</taxon>
        <taxon>Pentapetalae</taxon>
        <taxon>rosids</taxon>
        <taxon>fabids</taxon>
        <taxon>Malpighiales</taxon>
        <taxon>Salicaceae</taxon>
        <taxon>Saliceae</taxon>
        <taxon>Populus</taxon>
    </lineage>
</organism>
<evidence type="ECO:0000313" key="1">
    <source>
        <dbReference type="EMBL" id="KAL3575963.1"/>
    </source>
</evidence>
<dbReference type="EMBL" id="RCHU02000011">
    <property type="protein sequence ID" value="KAL3575963.1"/>
    <property type="molecule type" value="Genomic_DNA"/>
</dbReference>